<protein>
    <submittedName>
        <fullName evidence="6">Crp/Fnr family transcriptional regulator</fullName>
    </submittedName>
</protein>
<feature type="domain" description="HTH crp-type" evidence="5">
    <location>
        <begin position="164"/>
        <end position="234"/>
    </location>
</feature>
<dbReference type="InterPro" id="IPR018490">
    <property type="entry name" value="cNMP-bd_dom_sf"/>
</dbReference>
<accession>A0A235HBF1</accession>
<dbReference type="Gene3D" id="2.60.120.10">
    <property type="entry name" value="Jelly Rolls"/>
    <property type="match status" value="1"/>
</dbReference>
<dbReference type="CDD" id="cd00038">
    <property type="entry name" value="CAP_ED"/>
    <property type="match status" value="1"/>
</dbReference>
<organism evidence="6 7">
    <name type="scientific">Azospirillum brasilense</name>
    <dbReference type="NCBI Taxonomy" id="192"/>
    <lineage>
        <taxon>Bacteria</taxon>
        <taxon>Pseudomonadati</taxon>
        <taxon>Pseudomonadota</taxon>
        <taxon>Alphaproteobacteria</taxon>
        <taxon>Rhodospirillales</taxon>
        <taxon>Azospirillaceae</taxon>
        <taxon>Azospirillum</taxon>
    </lineage>
</organism>
<evidence type="ECO:0000256" key="3">
    <source>
        <dbReference type="ARBA" id="ARBA00023163"/>
    </source>
</evidence>
<comment type="caution">
    <text evidence="6">The sequence shown here is derived from an EMBL/GenBank/DDBJ whole genome shotgun (WGS) entry which is preliminary data.</text>
</comment>
<dbReference type="InterPro" id="IPR014710">
    <property type="entry name" value="RmlC-like_jellyroll"/>
</dbReference>
<dbReference type="PRINTS" id="PR00034">
    <property type="entry name" value="HTHCRP"/>
</dbReference>
<dbReference type="GO" id="GO:0003700">
    <property type="term" value="F:DNA-binding transcription factor activity"/>
    <property type="evidence" value="ECO:0007669"/>
    <property type="project" value="TreeGrafter"/>
</dbReference>
<gene>
    <name evidence="6" type="ORF">CHT98_17435</name>
</gene>
<dbReference type="SUPFAM" id="SSF51206">
    <property type="entry name" value="cAMP-binding domain-like"/>
    <property type="match status" value="1"/>
</dbReference>
<name>A0A235HBF1_AZOBR</name>
<dbReference type="CDD" id="cd00092">
    <property type="entry name" value="HTH_CRP"/>
    <property type="match status" value="1"/>
</dbReference>
<evidence type="ECO:0000313" key="7">
    <source>
        <dbReference type="Proteomes" id="UP000215367"/>
    </source>
</evidence>
<dbReference type="SMART" id="SM00419">
    <property type="entry name" value="HTH_CRP"/>
    <property type="match status" value="1"/>
</dbReference>
<dbReference type="InterPro" id="IPR036390">
    <property type="entry name" value="WH_DNA-bd_sf"/>
</dbReference>
<dbReference type="Gene3D" id="1.10.10.10">
    <property type="entry name" value="Winged helix-like DNA-binding domain superfamily/Winged helix DNA-binding domain"/>
    <property type="match status" value="1"/>
</dbReference>
<evidence type="ECO:0000313" key="6">
    <source>
        <dbReference type="EMBL" id="OYD83179.1"/>
    </source>
</evidence>
<keyword evidence="1" id="KW-0805">Transcription regulation</keyword>
<evidence type="ECO:0000259" key="4">
    <source>
        <dbReference type="PROSITE" id="PS50042"/>
    </source>
</evidence>
<dbReference type="PANTHER" id="PTHR24567">
    <property type="entry name" value="CRP FAMILY TRANSCRIPTIONAL REGULATORY PROTEIN"/>
    <property type="match status" value="1"/>
</dbReference>
<geneLocation type="plasmid" evidence="6">
    <name>unnamed</name>
</geneLocation>
<dbReference type="InterPro" id="IPR036388">
    <property type="entry name" value="WH-like_DNA-bd_sf"/>
</dbReference>
<dbReference type="EMBL" id="NOWT01000016">
    <property type="protein sequence ID" value="OYD83179.1"/>
    <property type="molecule type" value="Genomic_DNA"/>
</dbReference>
<dbReference type="Pfam" id="PF00027">
    <property type="entry name" value="cNMP_binding"/>
    <property type="match status" value="1"/>
</dbReference>
<dbReference type="PROSITE" id="PS50042">
    <property type="entry name" value="CNMP_BINDING_3"/>
    <property type="match status" value="1"/>
</dbReference>
<reference evidence="6 7" key="1">
    <citation type="submission" date="2017-07" db="EMBL/GenBank/DDBJ databases">
        <title>Whole genome sequence of Azospirillum brasilense 2A1, a potential biofertilizer strain.</title>
        <authorList>
            <person name="Fontana C.A."/>
            <person name="Toffoli L.M."/>
            <person name="Salazar S.M."/>
            <person name="Puglisi E."/>
            <person name="Pedraza R."/>
            <person name="Bassi D."/>
            <person name="Cocconcelli P.S."/>
        </authorList>
    </citation>
    <scope>NUCLEOTIDE SEQUENCE [LARGE SCALE GENOMIC DNA]</scope>
    <source>
        <strain evidence="6 7">2A1</strain>
        <plasmid evidence="6">unnamed</plasmid>
    </source>
</reference>
<feature type="domain" description="Cyclic nucleotide-binding" evidence="4">
    <location>
        <begin position="54"/>
        <end position="102"/>
    </location>
</feature>
<dbReference type="PANTHER" id="PTHR24567:SF75">
    <property type="entry name" value="FUMARATE AND NITRATE REDUCTION REGULATORY PROTEIN"/>
    <property type="match status" value="1"/>
</dbReference>
<evidence type="ECO:0000259" key="5">
    <source>
        <dbReference type="PROSITE" id="PS51063"/>
    </source>
</evidence>
<evidence type="ECO:0000256" key="1">
    <source>
        <dbReference type="ARBA" id="ARBA00023015"/>
    </source>
</evidence>
<dbReference type="Proteomes" id="UP000215367">
    <property type="component" value="Unassembled WGS sequence"/>
</dbReference>
<dbReference type="AlphaFoldDB" id="A0A235HBF1"/>
<dbReference type="SUPFAM" id="SSF46785">
    <property type="entry name" value="Winged helix' DNA-binding domain"/>
    <property type="match status" value="1"/>
</dbReference>
<dbReference type="GO" id="GO:0003677">
    <property type="term" value="F:DNA binding"/>
    <property type="evidence" value="ECO:0007669"/>
    <property type="project" value="UniProtKB-KW"/>
</dbReference>
<dbReference type="GO" id="GO:0005829">
    <property type="term" value="C:cytosol"/>
    <property type="evidence" value="ECO:0007669"/>
    <property type="project" value="TreeGrafter"/>
</dbReference>
<dbReference type="InterPro" id="IPR012318">
    <property type="entry name" value="HTH_CRP"/>
</dbReference>
<keyword evidence="6" id="KW-0614">Plasmid</keyword>
<proteinExistence type="predicted"/>
<dbReference type="SMART" id="SM00100">
    <property type="entry name" value="cNMP"/>
    <property type="match status" value="1"/>
</dbReference>
<dbReference type="RefSeq" id="WP_094304759.1">
    <property type="nucleotide sequence ID" value="NZ_NOWT01000016.1"/>
</dbReference>
<dbReference type="InterPro" id="IPR000595">
    <property type="entry name" value="cNMP-bd_dom"/>
</dbReference>
<keyword evidence="3" id="KW-0804">Transcription</keyword>
<dbReference type="Pfam" id="PF13545">
    <property type="entry name" value="HTH_Crp_2"/>
    <property type="match status" value="1"/>
</dbReference>
<dbReference type="InterPro" id="IPR050397">
    <property type="entry name" value="Env_Response_Regulators"/>
</dbReference>
<dbReference type="PROSITE" id="PS51063">
    <property type="entry name" value="HTH_CRP_2"/>
    <property type="match status" value="1"/>
</dbReference>
<keyword evidence="2" id="KW-0238">DNA-binding</keyword>
<evidence type="ECO:0000256" key="2">
    <source>
        <dbReference type="ARBA" id="ARBA00023125"/>
    </source>
</evidence>
<sequence length="243" mass="26051">MHAHTAIAAQPTRVLPGHQAAAMAMPRVAPSRPAAGFAANDTDPLAAIAQFRVFDREQSIFAEGEAADAVFRVVDGMIRLYKLLPDGRRQIIGFLQAGDMVGLAFADRYLYSAEAITASTVQRIPRCQLDALLDSQPALARRLLSVTTSELVAAQDQMLLLGRKSALEKLASFLLALSRRAGAGRAIALPMSRCDIADHLGLTTETVSRGFTKLKTSRLIRILDGGRVELLDADALADLADCA</sequence>